<gene>
    <name evidence="9" type="ORF">GZ22_17220</name>
</gene>
<evidence type="ECO:0000256" key="7">
    <source>
        <dbReference type="PIRSR" id="PIRSR002854-1"/>
    </source>
</evidence>
<dbReference type="GeneID" id="34221510"/>
<keyword evidence="3" id="KW-0472">Membrane</keyword>
<protein>
    <recommendedName>
        <fullName evidence="6">Lipoprotein</fullName>
    </recommendedName>
</protein>
<dbReference type="HOGENOM" id="CLU_067080_0_0_9"/>
<dbReference type="RefSeq" id="WP_038564876.1">
    <property type="nucleotide sequence ID" value="NZ_CP008876.1"/>
</dbReference>
<evidence type="ECO:0000313" key="9">
    <source>
        <dbReference type="EMBL" id="AIF68198.1"/>
    </source>
</evidence>
<keyword evidence="2 8" id="KW-0732">Signal</keyword>
<reference evidence="9 10" key="1">
    <citation type="submission" date="2014-07" db="EMBL/GenBank/DDBJ databases">
        <title>Complete genome sequence of a moderately halophilic bacterium Terribacillus aidingensis MP602, isolated from Cryptomeria fortunei in Tianmu mountain in China.</title>
        <authorList>
            <person name="Wang Y."/>
            <person name="Lu P."/>
            <person name="Zhang L."/>
        </authorList>
    </citation>
    <scope>NUCLEOTIDE SEQUENCE [LARGE SCALE GENOMIC DNA]</scope>
    <source>
        <strain evidence="9 10">MP602</strain>
    </source>
</reference>
<evidence type="ECO:0000256" key="4">
    <source>
        <dbReference type="ARBA" id="ARBA00023139"/>
    </source>
</evidence>
<dbReference type="PROSITE" id="PS51257">
    <property type="entry name" value="PROKAR_LIPOPROTEIN"/>
    <property type="match status" value="1"/>
</dbReference>
<keyword evidence="5 6" id="KW-0449">Lipoprotein</keyword>
<dbReference type="InterPro" id="IPR004872">
    <property type="entry name" value="Lipoprotein_NlpA"/>
</dbReference>
<dbReference type="SUPFAM" id="SSF53850">
    <property type="entry name" value="Periplasmic binding protein-like II"/>
    <property type="match status" value="1"/>
</dbReference>
<dbReference type="PIRSF" id="PIRSF002854">
    <property type="entry name" value="MetQ"/>
    <property type="match status" value="1"/>
</dbReference>
<evidence type="ECO:0000256" key="6">
    <source>
        <dbReference type="PIRNR" id="PIRNR002854"/>
    </source>
</evidence>
<organism evidence="9 10">
    <name type="scientific">Terribacillus saccharophilus</name>
    <dbReference type="NCBI Taxonomy" id="361277"/>
    <lineage>
        <taxon>Bacteria</taxon>
        <taxon>Bacillati</taxon>
        <taxon>Bacillota</taxon>
        <taxon>Bacilli</taxon>
        <taxon>Bacillales</taxon>
        <taxon>Bacillaceae</taxon>
        <taxon>Terribacillus</taxon>
    </lineage>
</organism>
<dbReference type="Pfam" id="PF03180">
    <property type="entry name" value="Lipoprotein_9"/>
    <property type="match status" value="1"/>
</dbReference>
<evidence type="ECO:0000313" key="10">
    <source>
        <dbReference type="Proteomes" id="UP000027980"/>
    </source>
</evidence>
<comment type="subcellular location">
    <subcellularLocation>
        <location evidence="1">Membrane</location>
        <topology evidence="1">Lipid-anchor</topology>
    </subcellularLocation>
</comment>
<sequence>MKKSLLVILSAVFMIFLAACGSSDSGSGDEETTTIKVGASSTPHAEILKEAQPILEKEGVNLEIEEYQDYVLPNDDLESGDLDANYFQHIPYLETSNADTGYDLISLGAVHLEPMGVYSKNIAKVDDIKDGTEVIMGRNVSEQGRILSIFQEAGLIKIKDGVEPVDATLDDIADNPKNLKFSMDVDPAFLPDTYESEEDALVVINTNYALQAGLTPSEDALILEGTDSPYGNIVAARAEDKDNEALQKLMDVLHSDEIKKFIEDNYDGAILPVDK</sequence>
<comment type="similarity">
    <text evidence="6">Belongs to the nlpA lipoprotein family.</text>
</comment>
<evidence type="ECO:0000256" key="8">
    <source>
        <dbReference type="SAM" id="SignalP"/>
    </source>
</evidence>
<feature type="lipid moiety-binding region" description="S-diacylglycerol cysteine" evidence="7">
    <location>
        <position position="20"/>
    </location>
</feature>
<accession>A0A075LUV0</accession>
<dbReference type="KEGG" id="tap:GZ22_17220"/>
<dbReference type="Proteomes" id="UP000027980">
    <property type="component" value="Chromosome"/>
</dbReference>
<feature type="chain" id="PRO_5038454109" description="Lipoprotein" evidence="8">
    <location>
        <begin position="19"/>
        <end position="275"/>
    </location>
</feature>
<proteinExistence type="inferred from homology"/>
<evidence type="ECO:0000256" key="5">
    <source>
        <dbReference type="ARBA" id="ARBA00023288"/>
    </source>
</evidence>
<evidence type="ECO:0000256" key="1">
    <source>
        <dbReference type="ARBA" id="ARBA00004635"/>
    </source>
</evidence>
<evidence type="ECO:0000256" key="3">
    <source>
        <dbReference type="ARBA" id="ARBA00023136"/>
    </source>
</evidence>
<dbReference type="AlphaFoldDB" id="A0A075LUV0"/>
<name>A0A075LUV0_9BACI</name>
<dbReference type="GO" id="GO:0016020">
    <property type="term" value="C:membrane"/>
    <property type="evidence" value="ECO:0007669"/>
    <property type="project" value="UniProtKB-SubCell"/>
</dbReference>
<dbReference type="PANTHER" id="PTHR30429:SF0">
    <property type="entry name" value="METHIONINE-BINDING LIPOPROTEIN METQ"/>
    <property type="match status" value="1"/>
</dbReference>
<feature type="signal peptide" evidence="8">
    <location>
        <begin position="1"/>
        <end position="18"/>
    </location>
</feature>
<dbReference type="EMBL" id="CP008876">
    <property type="protein sequence ID" value="AIF68198.1"/>
    <property type="molecule type" value="Genomic_DNA"/>
</dbReference>
<evidence type="ECO:0000256" key="2">
    <source>
        <dbReference type="ARBA" id="ARBA00022729"/>
    </source>
</evidence>
<dbReference type="PANTHER" id="PTHR30429">
    <property type="entry name" value="D-METHIONINE-BINDING LIPOPROTEIN METQ"/>
    <property type="match status" value="1"/>
</dbReference>
<dbReference type="Gene3D" id="3.40.190.10">
    <property type="entry name" value="Periplasmic binding protein-like II"/>
    <property type="match status" value="2"/>
</dbReference>
<keyword evidence="4" id="KW-0564">Palmitate</keyword>